<dbReference type="InterPro" id="IPR043502">
    <property type="entry name" value="DNA/RNA_pol_sf"/>
</dbReference>
<keyword evidence="4 16" id="KW-0515">Mutator protein</keyword>
<dbReference type="NCBIfam" id="NF003015">
    <property type="entry name" value="PRK03858.1"/>
    <property type="match status" value="1"/>
</dbReference>
<dbReference type="Pfam" id="PF11799">
    <property type="entry name" value="IMS_C"/>
    <property type="match status" value="1"/>
</dbReference>
<dbReference type="InterPro" id="IPR050116">
    <property type="entry name" value="DNA_polymerase-Y"/>
</dbReference>
<evidence type="ECO:0000256" key="2">
    <source>
        <dbReference type="ARBA" id="ARBA00010945"/>
    </source>
</evidence>
<accession>A0A956M556</accession>
<dbReference type="InterPro" id="IPR043128">
    <property type="entry name" value="Rev_trsase/Diguanyl_cyclase"/>
</dbReference>
<evidence type="ECO:0000256" key="11">
    <source>
        <dbReference type="ARBA" id="ARBA00022842"/>
    </source>
</evidence>
<comment type="subcellular location">
    <subcellularLocation>
        <location evidence="1 16">Cytoplasm</location>
    </subcellularLocation>
</comment>
<dbReference type="InterPro" id="IPR053848">
    <property type="entry name" value="IMS_HHH_1"/>
</dbReference>
<gene>
    <name evidence="16" type="primary">dinB</name>
    <name evidence="19" type="ORF">KC729_20325</name>
</gene>
<keyword evidence="11 16" id="KW-0460">Magnesium</keyword>
<comment type="caution">
    <text evidence="19">The sequence shown here is derived from an EMBL/GenBank/DDBJ whole genome shotgun (WGS) entry which is preliminary data.</text>
</comment>
<evidence type="ECO:0000256" key="12">
    <source>
        <dbReference type="ARBA" id="ARBA00022932"/>
    </source>
</evidence>
<keyword evidence="9 16" id="KW-0479">Metal-binding</keyword>
<dbReference type="GO" id="GO:0009432">
    <property type="term" value="P:SOS response"/>
    <property type="evidence" value="ECO:0007669"/>
    <property type="project" value="TreeGrafter"/>
</dbReference>
<keyword evidence="8 16" id="KW-0235">DNA replication</keyword>
<feature type="binding site" evidence="16">
    <location>
        <position position="195"/>
    </location>
    <ligand>
        <name>Mg(2+)</name>
        <dbReference type="ChEBI" id="CHEBI:18420"/>
    </ligand>
</feature>
<dbReference type="SUPFAM" id="SSF56672">
    <property type="entry name" value="DNA/RNA polymerases"/>
    <property type="match status" value="1"/>
</dbReference>
<dbReference type="GO" id="GO:0042276">
    <property type="term" value="P:error-prone translesion synthesis"/>
    <property type="evidence" value="ECO:0007669"/>
    <property type="project" value="TreeGrafter"/>
</dbReference>
<dbReference type="InterPro" id="IPR017961">
    <property type="entry name" value="DNA_pol_Y-fam_little_finger"/>
</dbReference>
<evidence type="ECO:0000256" key="10">
    <source>
        <dbReference type="ARBA" id="ARBA00022763"/>
    </source>
</evidence>
<comment type="function">
    <text evidence="16">Poorly processive, error-prone DNA polymerase involved in untargeted mutagenesis. Copies undamaged DNA at stalled replication forks, which arise in vivo from mismatched or misaligned primer ends. These misaligned primers can be extended by PolIV. Exhibits no 3'-5' exonuclease (proofreading) activity. May be involved in translesional synthesis, in conjunction with the beta clamp from PolIII.</text>
</comment>
<evidence type="ECO:0000256" key="8">
    <source>
        <dbReference type="ARBA" id="ARBA00022705"/>
    </source>
</evidence>
<reference evidence="19" key="2">
    <citation type="journal article" date="2021" name="Microbiome">
        <title>Successional dynamics and alternative stable states in a saline activated sludge microbial community over 9 years.</title>
        <authorList>
            <person name="Wang Y."/>
            <person name="Ye J."/>
            <person name="Ju F."/>
            <person name="Liu L."/>
            <person name="Boyd J.A."/>
            <person name="Deng Y."/>
            <person name="Parks D.H."/>
            <person name="Jiang X."/>
            <person name="Yin X."/>
            <person name="Woodcroft B.J."/>
            <person name="Tyson G.W."/>
            <person name="Hugenholtz P."/>
            <person name="Polz M.F."/>
            <person name="Zhang T."/>
        </authorList>
    </citation>
    <scope>NUCLEOTIDE SEQUENCE</scope>
    <source>
        <strain evidence="19">HKST-UBA01</strain>
    </source>
</reference>
<dbReference type="InterPro" id="IPR022880">
    <property type="entry name" value="DNApol_IV"/>
</dbReference>
<dbReference type="HAMAP" id="MF_01113">
    <property type="entry name" value="DNApol_IV"/>
    <property type="match status" value="1"/>
</dbReference>
<dbReference type="FunFam" id="3.30.1490.100:FF:000004">
    <property type="entry name" value="DNA polymerase IV"/>
    <property type="match status" value="1"/>
</dbReference>
<evidence type="ECO:0000256" key="14">
    <source>
        <dbReference type="ARBA" id="ARBA00023204"/>
    </source>
</evidence>
<evidence type="ECO:0000256" key="17">
    <source>
        <dbReference type="SAM" id="MobiDB-lite"/>
    </source>
</evidence>
<keyword evidence="13 16" id="KW-0238">DNA-binding</keyword>
<feature type="binding site" evidence="16">
    <location>
        <position position="100"/>
    </location>
    <ligand>
        <name>Mg(2+)</name>
        <dbReference type="ChEBI" id="CHEBI:18420"/>
    </ligand>
</feature>
<evidence type="ECO:0000259" key="18">
    <source>
        <dbReference type="PROSITE" id="PS50173"/>
    </source>
</evidence>
<dbReference type="CDD" id="cd03586">
    <property type="entry name" value="PolY_Pol_IV_kappa"/>
    <property type="match status" value="1"/>
</dbReference>
<evidence type="ECO:0000256" key="16">
    <source>
        <dbReference type="HAMAP-Rule" id="MF_01113"/>
    </source>
</evidence>
<protein>
    <recommendedName>
        <fullName evidence="16">DNA polymerase IV</fullName>
        <shortName evidence="16">Pol IV</shortName>
        <ecNumber evidence="16">2.7.7.7</ecNumber>
    </recommendedName>
</protein>
<evidence type="ECO:0000313" key="19">
    <source>
        <dbReference type="EMBL" id="MCA9730041.1"/>
    </source>
</evidence>
<dbReference type="GO" id="GO:0003887">
    <property type="term" value="F:DNA-directed DNA polymerase activity"/>
    <property type="evidence" value="ECO:0007669"/>
    <property type="project" value="UniProtKB-UniRule"/>
</dbReference>
<evidence type="ECO:0000256" key="15">
    <source>
        <dbReference type="ARBA" id="ARBA00049244"/>
    </source>
</evidence>
<dbReference type="Pfam" id="PF21999">
    <property type="entry name" value="IMS_HHH_1"/>
    <property type="match status" value="1"/>
</dbReference>
<dbReference type="GO" id="GO:0003684">
    <property type="term" value="F:damaged DNA binding"/>
    <property type="evidence" value="ECO:0007669"/>
    <property type="project" value="InterPro"/>
</dbReference>
<organism evidence="19 20">
    <name type="scientific">Eiseniibacteriota bacterium</name>
    <dbReference type="NCBI Taxonomy" id="2212470"/>
    <lineage>
        <taxon>Bacteria</taxon>
        <taxon>Candidatus Eiseniibacteriota</taxon>
    </lineage>
</organism>
<keyword evidence="14 16" id="KW-0234">DNA repair</keyword>
<evidence type="ECO:0000256" key="9">
    <source>
        <dbReference type="ARBA" id="ARBA00022723"/>
    </source>
</evidence>
<dbReference type="NCBIfam" id="NF002751">
    <property type="entry name" value="PRK02794.1"/>
    <property type="match status" value="1"/>
</dbReference>
<name>A0A956M556_UNCEI</name>
<dbReference type="Proteomes" id="UP000697710">
    <property type="component" value="Unassembled WGS sequence"/>
</dbReference>
<dbReference type="EC" id="2.7.7.7" evidence="16"/>
<keyword evidence="12 16" id="KW-0239">DNA-directed DNA polymerase</keyword>
<evidence type="ECO:0000256" key="3">
    <source>
        <dbReference type="ARBA" id="ARBA00011245"/>
    </source>
</evidence>
<dbReference type="Pfam" id="PF00817">
    <property type="entry name" value="IMS"/>
    <property type="match status" value="1"/>
</dbReference>
<evidence type="ECO:0000256" key="4">
    <source>
        <dbReference type="ARBA" id="ARBA00022457"/>
    </source>
</evidence>
<dbReference type="GO" id="GO:0006261">
    <property type="term" value="P:DNA-templated DNA replication"/>
    <property type="evidence" value="ECO:0007669"/>
    <property type="project" value="UniProtKB-UniRule"/>
</dbReference>
<comment type="subunit">
    <text evidence="3 16">Monomer.</text>
</comment>
<feature type="region of interest" description="Disordered" evidence="17">
    <location>
        <begin position="1"/>
        <end position="21"/>
    </location>
</feature>
<dbReference type="Gene3D" id="3.30.1490.100">
    <property type="entry name" value="DNA polymerase, Y-family, little finger domain"/>
    <property type="match status" value="1"/>
</dbReference>
<dbReference type="Gene3D" id="3.40.1170.60">
    <property type="match status" value="1"/>
</dbReference>
<dbReference type="PANTHER" id="PTHR11076">
    <property type="entry name" value="DNA REPAIR POLYMERASE UMUC / TRANSFERASE FAMILY MEMBER"/>
    <property type="match status" value="1"/>
</dbReference>
<dbReference type="NCBIfam" id="NF002677">
    <property type="entry name" value="PRK02406.1"/>
    <property type="match status" value="1"/>
</dbReference>
<dbReference type="Gene3D" id="1.10.150.20">
    <property type="entry name" value="5' to 3' exonuclease, C-terminal subdomain"/>
    <property type="match status" value="1"/>
</dbReference>
<dbReference type="SUPFAM" id="SSF100879">
    <property type="entry name" value="Lesion bypass DNA polymerase (Y-family), little finger domain"/>
    <property type="match status" value="1"/>
</dbReference>
<dbReference type="PANTHER" id="PTHR11076:SF33">
    <property type="entry name" value="DNA POLYMERASE KAPPA"/>
    <property type="match status" value="1"/>
</dbReference>
<reference evidence="19" key="1">
    <citation type="submission" date="2020-04" db="EMBL/GenBank/DDBJ databases">
        <authorList>
            <person name="Zhang T."/>
        </authorList>
    </citation>
    <scope>NUCLEOTIDE SEQUENCE</scope>
    <source>
        <strain evidence="19">HKST-UBA01</strain>
    </source>
</reference>
<evidence type="ECO:0000313" key="20">
    <source>
        <dbReference type="Proteomes" id="UP000697710"/>
    </source>
</evidence>
<keyword evidence="10 16" id="KW-0227">DNA damage</keyword>
<dbReference type="GO" id="GO:0005829">
    <property type="term" value="C:cytosol"/>
    <property type="evidence" value="ECO:0007669"/>
    <property type="project" value="TreeGrafter"/>
</dbReference>
<dbReference type="InterPro" id="IPR036775">
    <property type="entry name" value="DNA_pol_Y-fam_lit_finger_sf"/>
</dbReference>
<feature type="active site" evidence="16">
    <location>
        <position position="196"/>
    </location>
</feature>
<evidence type="ECO:0000256" key="7">
    <source>
        <dbReference type="ARBA" id="ARBA00022695"/>
    </source>
</evidence>
<comment type="similarity">
    <text evidence="2 16">Belongs to the DNA polymerase type-Y family.</text>
</comment>
<evidence type="ECO:0000256" key="1">
    <source>
        <dbReference type="ARBA" id="ARBA00004496"/>
    </source>
</evidence>
<dbReference type="GO" id="GO:0000287">
    <property type="term" value="F:magnesium ion binding"/>
    <property type="evidence" value="ECO:0007669"/>
    <property type="project" value="UniProtKB-UniRule"/>
</dbReference>
<feature type="domain" description="UmuC" evidence="18">
    <location>
        <begin position="96"/>
        <end position="277"/>
    </location>
</feature>
<comment type="catalytic activity">
    <reaction evidence="15 16">
        <text>DNA(n) + a 2'-deoxyribonucleoside 5'-triphosphate = DNA(n+1) + diphosphate</text>
        <dbReference type="Rhea" id="RHEA:22508"/>
        <dbReference type="Rhea" id="RHEA-COMP:17339"/>
        <dbReference type="Rhea" id="RHEA-COMP:17340"/>
        <dbReference type="ChEBI" id="CHEBI:33019"/>
        <dbReference type="ChEBI" id="CHEBI:61560"/>
        <dbReference type="ChEBI" id="CHEBI:173112"/>
        <dbReference type="EC" id="2.7.7.7"/>
    </reaction>
</comment>
<dbReference type="GO" id="GO:0006281">
    <property type="term" value="P:DNA repair"/>
    <property type="evidence" value="ECO:0007669"/>
    <property type="project" value="UniProtKB-UniRule"/>
</dbReference>
<evidence type="ECO:0000256" key="6">
    <source>
        <dbReference type="ARBA" id="ARBA00022679"/>
    </source>
</evidence>
<keyword evidence="6 16" id="KW-0808">Transferase</keyword>
<keyword evidence="5 16" id="KW-0963">Cytoplasm</keyword>
<dbReference type="AlphaFoldDB" id="A0A956M556"/>
<dbReference type="InterPro" id="IPR001126">
    <property type="entry name" value="UmuC"/>
</dbReference>
<dbReference type="FunFam" id="3.40.1170.60:FF:000001">
    <property type="entry name" value="DNA polymerase IV"/>
    <property type="match status" value="1"/>
</dbReference>
<feature type="site" description="Substrate discrimination" evidence="16">
    <location>
        <position position="105"/>
    </location>
</feature>
<sequence length="494" mass="54650">MIPGEAGIRHTGGQPGRAAPGLVPWDSTVWAAGRRTCRAGVPRGARGTCAWKLRADQGPGDIGSCIPFGFHESGWRKLCGVHGEPTTSRGGWNRVIAHVDMDAFYASIEIRDDPSLAGKPVVVGGGADTRGVVSAASYEARVFGVHSAMPMAQAVRLCPDLIRIPVDMAKYQAVSRQIMEILRSFSPCIEPLSLDEAFLDLTGCEYVFGPPERIARRIKETIRERTALTASVGVAPVKFVAKIASDLEKPDGLVIVEPERLVPFLLPLPITRLWGVGPRTKDALTAIGIRTIGQLARTEVRRLQARFGIHGEHLHRLAHGLDERDVVPDWDAKSYSHEETFARDQEEPELLYAVLLDQSVRVARRLRRDGVVGRTVQLKLRYPDFTTLTRQRALSGATSDEDRIYETSRQLFDHVWTRQPVRLLGVGVSAIQPDGGEAFDLFTPAECVDRRRRLSETVDRIEDRFGRGKMVRARTLRKRGVRGTGSPSDRPVEE</sequence>
<dbReference type="PROSITE" id="PS50173">
    <property type="entry name" value="UMUC"/>
    <property type="match status" value="1"/>
</dbReference>
<proteinExistence type="inferred from homology"/>
<dbReference type="EMBL" id="JAGQHR010000957">
    <property type="protein sequence ID" value="MCA9730041.1"/>
    <property type="molecule type" value="Genomic_DNA"/>
</dbReference>
<dbReference type="Gene3D" id="3.30.70.270">
    <property type="match status" value="1"/>
</dbReference>
<comment type="cofactor">
    <cofactor evidence="16">
        <name>Mg(2+)</name>
        <dbReference type="ChEBI" id="CHEBI:18420"/>
    </cofactor>
    <text evidence="16">Binds 2 magnesium ions per subunit.</text>
</comment>
<evidence type="ECO:0000256" key="13">
    <source>
        <dbReference type="ARBA" id="ARBA00023125"/>
    </source>
</evidence>
<keyword evidence="7 16" id="KW-0548">Nucleotidyltransferase</keyword>
<evidence type="ECO:0000256" key="5">
    <source>
        <dbReference type="ARBA" id="ARBA00022490"/>
    </source>
</evidence>